<gene>
    <name evidence="17" type="primary">ykoH</name>
    <name evidence="17" type="ORF">J15TS10_04980</name>
</gene>
<keyword evidence="8" id="KW-0547">Nucleotide-binding</keyword>
<dbReference type="InterPro" id="IPR003661">
    <property type="entry name" value="HisK_dim/P_dom"/>
</dbReference>
<dbReference type="InterPro" id="IPR004358">
    <property type="entry name" value="Sig_transdc_His_kin-like_C"/>
</dbReference>
<dbReference type="Pfam" id="PF00512">
    <property type="entry name" value="HisKA"/>
    <property type="match status" value="1"/>
</dbReference>
<evidence type="ECO:0000256" key="4">
    <source>
        <dbReference type="ARBA" id="ARBA00022475"/>
    </source>
</evidence>
<evidence type="ECO:0000256" key="12">
    <source>
        <dbReference type="ARBA" id="ARBA00023012"/>
    </source>
</evidence>
<keyword evidence="12" id="KW-0902">Two-component regulatory system</keyword>
<evidence type="ECO:0000256" key="7">
    <source>
        <dbReference type="ARBA" id="ARBA00022692"/>
    </source>
</evidence>
<evidence type="ECO:0000256" key="10">
    <source>
        <dbReference type="ARBA" id="ARBA00022840"/>
    </source>
</evidence>
<dbReference type="SMART" id="SM00388">
    <property type="entry name" value="HisKA"/>
    <property type="match status" value="1"/>
</dbReference>
<comment type="catalytic activity">
    <reaction evidence="1">
        <text>ATP + protein L-histidine = ADP + protein N-phospho-L-histidine.</text>
        <dbReference type="EC" id="2.7.13.3"/>
    </reaction>
</comment>
<dbReference type="CDD" id="cd06225">
    <property type="entry name" value="HAMP"/>
    <property type="match status" value="1"/>
</dbReference>
<dbReference type="PROSITE" id="PS50109">
    <property type="entry name" value="HIS_KIN"/>
    <property type="match status" value="1"/>
</dbReference>
<name>A0ABQ4ML62_9BACL</name>
<dbReference type="SUPFAM" id="SSF55874">
    <property type="entry name" value="ATPase domain of HSP90 chaperone/DNA topoisomerase II/histidine kinase"/>
    <property type="match status" value="1"/>
</dbReference>
<dbReference type="InterPro" id="IPR050428">
    <property type="entry name" value="TCS_sensor_his_kinase"/>
</dbReference>
<dbReference type="Gene3D" id="3.30.565.10">
    <property type="entry name" value="Histidine kinase-like ATPase, C-terminal domain"/>
    <property type="match status" value="1"/>
</dbReference>
<keyword evidence="4" id="KW-1003">Cell membrane</keyword>
<dbReference type="SMART" id="SM00387">
    <property type="entry name" value="HATPase_c"/>
    <property type="match status" value="1"/>
</dbReference>
<dbReference type="Gene3D" id="6.10.340.10">
    <property type="match status" value="1"/>
</dbReference>
<proteinExistence type="predicted"/>
<dbReference type="Pfam" id="PF00672">
    <property type="entry name" value="HAMP"/>
    <property type="match status" value="1"/>
</dbReference>
<evidence type="ECO:0000256" key="8">
    <source>
        <dbReference type="ARBA" id="ARBA00022741"/>
    </source>
</evidence>
<dbReference type="CDD" id="cd00082">
    <property type="entry name" value="HisKA"/>
    <property type="match status" value="1"/>
</dbReference>
<dbReference type="RefSeq" id="WP_213588731.1">
    <property type="nucleotide sequence ID" value="NZ_BOSM01000001.1"/>
</dbReference>
<evidence type="ECO:0000256" key="3">
    <source>
        <dbReference type="ARBA" id="ARBA00012438"/>
    </source>
</evidence>
<evidence type="ECO:0000256" key="5">
    <source>
        <dbReference type="ARBA" id="ARBA00022553"/>
    </source>
</evidence>
<dbReference type="PRINTS" id="PR00344">
    <property type="entry name" value="BCTRLSENSOR"/>
</dbReference>
<dbReference type="InterPro" id="IPR005467">
    <property type="entry name" value="His_kinase_dom"/>
</dbReference>
<dbReference type="InterPro" id="IPR003660">
    <property type="entry name" value="HAMP_dom"/>
</dbReference>
<keyword evidence="6" id="KW-0808">Transferase</keyword>
<dbReference type="InterPro" id="IPR036890">
    <property type="entry name" value="HATPase_C_sf"/>
</dbReference>
<organism evidence="17 18">
    <name type="scientific">Paenibacillus woosongensis</name>
    <dbReference type="NCBI Taxonomy" id="307580"/>
    <lineage>
        <taxon>Bacteria</taxon>
        <taxon>Bacillati</taxon>
        <taxon>Bacillota</taxon>
        <taxon>Bacilli</taxon>
        <taxon>Bacillales</taxon>
        <taxon>Paenibacillaceae</taxon>
        <taxon>Paenibacillus</taxon>
    </lineage>
</organism>
<dbReference type="SMART" id="SM00304">
    <property type="entry name" value="HAMP"/>
    <property type="match status" value="1"/>
</dbReference>
<keyword evidence="18" id="KW-1185">Reference proteome</keyword>
<keyword evidence="13 14" id="KW-0472">Membrane</keyword>
<comment type="caution">
    <text evidence="17">The sequence shown here is derived from an EMBL/GenBank/DDBJ whole genome shotgun (WGS) entry which is preliminary data.</text>
</comment>
<dbReference type="InterPro" id="IPR003594">
    <property type="entry name" value="HATPase_dom"/>
</dbReference>
<evidence type="ECO:0000256" key="6">
    <source>
        <dbReference type="ARBA" id="ARBA00022679"/>
    </source>
</evidence>
<dbReference type="PROSITE" id="PS50885">
    <property type="entry name" value="HAMP"/>
    <property type="match status" value="1"/>
</dbReference>
<keyword evidence="7 14" id="KW-0812">Transmembrane</keyword>
<protein>
    <recommendedName>
        <fullName evidence="3">histidine kinase</fullName>
        <ecNumber evidence="3">2.7.13.3</ecNumber>
    </recommendedName>
</protein>
<feature type="domain" description="Histidine kinase" evidence="15">
    <location>
        <begin position="238"/>
        <end position="449"/>
    </location>
</feature>
<keyword evidence="9 17" id="KW-0418">Kinase</keyword>
<dbReference type="EC" id="2.7.13.3" evidence="3"/>
<dbReference type="Proteomes" id="UP000681290">
    <property type="component" value="Unassembled WGS sequence"/>
</dbReference>
<sequence length="451" mass="50743">MKLRSKINLYTTVVFICLLILINGAIYFTFSRMMYSHELDRAQEEAVKTSKGIQAGSSILPSALLRAYVPINGMLRVVKPDGTPIASVTAADQQELLELPITYHRGELRKIIKFKGVPYAFISMPAIWTAGEVTELQITENLQSTAAILKTLQAVLLIVTLAATVPVLLSIRLLSNFIIQPISSMILTMREIQQSGQFKRIPLPKQSKDELYQLGDTFNDMMDLLEANYEKQEQFVADASHELKTPLTVIEAYASLLKRRGNKDPKLFEESIEAIHSEAKRMIDMTQQLLMHARLDEKWKVEIKDISLPELIEASVRSFRQGYKREIFLDLQFAAMVRTDPQKLKQLLYILLDNAHKYSEAPIQVIVRTEQGKALIEIIDRGIGIPSAEMDKVFDRLYRVDKARTRRTGGFGLGLPLAKDIAAAIGAELRLDSVEGQGTTAQVRLDIVNSL</sequence>
<keyword evidence="5" id="KW-0597">Phosphoprotein</keyword>
<keyword evidence="10" id="KW-0067">ATP-binding</keyword>
<feature type="transmembrane region" description="Helical" evidence="14">
    <location>
        <begin position="7"/>
        <end position="30"/>
    </location>
</feature>
<evidence type="ECO:0000256" key="13">
    <source>
        <dbReference type="ARBA" id="ARBA00023136"/>
    </source>
</evidence>
<evidence type="ECO:0000313" key="18">
    <source>
        <dbReference type="Proteomes" id="UP000681290"/>
    </source>
</evidence>
<dbReference type="PANTHER" id="PTHR45436:SF5">
    <property type="entry name" value="SENSOR HISTIDINE KINASE TRCS"/>
    <property type="match status" value="1"/>
</dbReference>
<dbReference type="EMBL" id="BOSM01000001">
    <property type="protein sequence ID" value="GIP56684.1"/>
    <property type="molecule type" value="Genomic_DNA"/>
</dbReference>
<evidence type="ECO:0000259" key="15">
    <source>
        <dbReference type="PROSITE" id="PS50109"/>
    </source>
</evidence>
<evidence type="ECO:0000256" key="14">
    <source>
        <dbReference type="SAM" id="Phobius"/>
    </source>
</evidence>
<evidence type="ECO:0000256" key="2">
    <source>
        <dbReference type="ARBA" id="ARBA00004651"/>
    </source>
</evidence>
<dbReference type="Gene3D" id="1.10.287.130">
    <property type="match status" value="1"/>
</dbReference>
<keyword evidence="11 14" id="KW-1133">Transmembrane helix</keyword>
<evidence type="ECO:0000256" key="11">
    <source>
        <dbReference type="ARBA" id="ARBA00022989"/>
    </source>
</evidence>
<dbReference type="InterPro" id="IPR036097">
    <property type="entry name" value="HisK_dim/P_sf"/>
</dbReference>
<reference evidence="17 18" key="1">
    <citation type="submission" date="2021-03" db="EMBL/GenBank/DDBJ databases">
        <title>Antimicrobial resistance genes in bacteria isolated from Japanese honey, and their potential for conferring macrolide and lincosamide resistance in the American foulbrood pathogen Paenibacillus larvae.</title>
        <authorList>
            <person name="Okamoto M."/>
            <person name="Kumagai M."/>
            <person name="Kanamori H."/>
            <person name="Takamatsu D."/>
        </authorList>
    </citation>
    <scope>NUCLEOTIDE SEQUENCE [LARGE SCALE GENOMIC DNA]</scope>
    <source>
        <strain evidence="17 18">J15TS10</strain>
    </source>
</reference>
<dbReference type="Pfam" id="PF02518">
    <property type="entry name" value="HATPase_c"/>
    <property type="match status" value="1"/>
</dbReference>
<evidence type="ECO:0000313" key="17">
    <source>
        <dbReference type="EMBL" id="GIP56684.1"/>
    </source>
</evidence>
<evidence type="ECO:0000259" key="16">
    <source>
        <dbReference type="PROSITE" id="PS50885"/>
    </source>
</evidence>
<evidence type="ECO:0000256" key="1">
    <source>
        <dbReference type="ARBA" id="ARBA00000085"/>
    </source>
</evidence>
<dbReference type="SUPFAM" id="SSF47384">
    <property type="entry name" value="Homodimeric domain of signal transducing histidine kinase"/>
    <property type="match status" value="1"/>
</dbReference>
<accession>A0ABQ4ML62</accession>
<comment type="subcellular location">
    <subcellularLocation>
        <location evidence="2">Cell membrane</location>
        <topology evidence="2">Multi-pass membrane protein</topology>
    </subcellularLocation>
</comment>
<feature type="domain" description="HAMP" evidence="16">
    <location>
        <begin position="176"/>
        <end position="230"/>
    </location>
</feature>
<dbReference type="PANTHER" id="PTHR45436">
    <property type="entry name" value="SENSOR HISTIDINE KINASE YKOH"/>
    <property type="match status" value="1"/>
</dbReference>
<dbReference type="GO" id="GO:0016301">
    <property type="term" value="F:kinase activity"/>
    <property type="evidence" value="ECO:0007669"/>
    <property type="project" value="UniProtKB-KW"/>
</dbReference>
<evidence type="ECO:0000256" key="9">
    <source>
        <dbReference type="ARBA" id="ARBA00022777"/>
    </source>
</evidence>